<dbReference type="HOGENOM" id="CLU_2609712_0_0_1"/>
<accession>A0A072TQY8</accession>
<organism evidence="1 4">
    <name type="scientific">Medicago truncatula</name>
    <name type="common">Barrel medic</name>
    <name type="synonym">Medicago tribuloides</name>
    <dbReference type="NCBI Taxonomy" id="3880"/>
    <lineage>
        <taxon>Eukaryota</taxon>
        <taxon>Viridiplantae</taxon>
        <taxon>Streptophyta</taxon>
        <taxon>Embryophyta</taxon>
        <taxon>Tracheophyta</taxon>
        <taxon>Spermatophyta</taxon>
        <taxon>Magnoliopsida</taxon>
        <taxon>eudicotyledons</taxon>
        <taxon>Gunneridae</taxon>
        <taxon>Pentapetalae</taxon>
        <taxon>rosids</taxon>
        <taxon>fabids</taxon>
        <taxon>Fabales</taxon>
        <taxon>Fabaceae</taxon>
        <taxon>Papilionoideae</taxon>
        <taxon>50 kb inversion clade</taxon>
        <taxon>NPAAA clade</taxon>
        <taxon>Hologalegina</taxon>
        <taxon>IRL clade</taxon>
        <taxon>Trifolieae</taxon>
        <taxon>Medicago</taxon>
    </lineage>
</organism>
<evidence type="ECO:0000313" key="1">
    <source>
        <dbReference type="EMBL" id="KEH19812.1"/>
    </source>
</evidence>
<reference evidence="2" key="5">
    <citation type="journal article" date="2018" name="Nat. Plants">
        <title>Whole-genome landscape of Medicago truncatula symbiotic genes.</title>
        <authorList>
            <person name="Pecrix Y."/>
            <person name="Gamas P."/>
            <person name="Carrere S."/>
        </authorList>
    </citation>
    <scope>NUCLEOTIDE SEQUENCE</scope>
    <source>
        <tissue evidence="2">Leaves</tissue>
    </source>
</reference>
<dbReference type="Proteomes" id="UP000002051">
    <property type="component" value="Chromosome 8"/>
</dbReference>
<evidence type="ECO:0000313" key="2">
    <source>
        <dbReference type="EMBL" id="RHN41105.1"/>
    </source>
</evidence>
<dbReference type="EMBL" id="PSQE01000008">
    <property type="protein sequence ID" value="RHN41105.1"/>
    <property type="molecule type" value="Genomic_DNA"/>
</dbReference>
<dbReference type="EMBL" id="CM001224">
    <property type="protein sequence ID" value="KEH19812.1"/>
    <property type="molecule type" value="Genomic_DNA"/>
</dbReference>
<name>A0A072TQY8_MEDTR</name>
<dbReference type="AlphaFoldDB" id="A0A072TQY8"/>
<keyword evidence="4" id="KW-1185">Reference proteome</keyword>
<reference evidence="5" key="4">
    <citation type="journal article" date="2018" name="Nat. Plants">
        <title>Whole-genome landscape of Medicago truncatula symbiotic genes.</title>
        <authorList>
            <person name="Pecrix Y."/>
            <person name="Staton S.E."/>
            <person name="Sallet E."/>
            <person name="Lelandais-Briere C."/>
            <person name="Moreau S."/>
            <person name="Carrere S."/>
            <person name="Blein T."/>
            <person name="Jardinaud M.F."/>
            <person name="Latrasse D."/>
            <person name="Zouine M."/>
            <person name="Zahm M."/>
            <person name="Kreplak J."/>
            <person name="Mayjonade B."/>
            <person name="Satge C."/>
            <person name="Perez M."/>
            <person name="Cauet S."/>
            <person name="Marande W."/>
            <person name="Chantry-Darmon C."/>
            <person name="Lopez-Roques C."/>
            <person name="Bouchez O."/>
            <person name="Berard A."/>
            <person name="Debelle F."/>
            <person name="Munos S."/>
            <person name="Bendahmane A."/>
            <person name="Berges H."/>
            <person name="Niebel A."/>
            <person name="Buitink J."/>
            <person name="Frugier F."/>
            <person name="Benhamed M."/>
            <person name="Crespi M."/>
            <person name="Gouzy J."/>
            <person name="Gamas P."/>
        </authorList>
    </citation>
    <scope>NUCLEOTIDE SEQUENCE [LARGE SCALE GENOMIC DNA]</scope>
    <source>
        <strain evidence="5">cv. Jemalong A17</strain>
    </source>
</reference>
<dbReference type="Proteomes" id="UP000265566">
    <property type="component" value="Chromosome 8"/>
</dbReference>
<sequence>MKRRMRWMTATVVRTACSDLKDWRSKTMVVRAKTKGVMVRTVVVIGEVVRSVVVVKTVVAVREMKIDTGREEEEGRKRE</sequence>
<dbReference type="Gramene" id="rna47394">
    <property type="protein sequence ID" value="RHN41105.1"/>
    <property type="gene ID" value="gene47394"/>
</dbReference>
<reference evidence="3" key="3">
    <citation type="submission" date="2015-04" db="UniProtKB">
        <authorList>
            <consortium name="EnsemblPlants"/>
        </authorList>
    </citation>
    <scope>IDENTIFICATION</scope>
    <source>
        <strain evidence="3">cv. Jemalong A17</strain>
    </source>
</reference>
<evidence type="ECO:0000313" key="4">
    <source>
        <dbReference type="Proteomes" id="UP000002051"/>
    </source>
</evidence>
<proteinExistence type="predicted"/>
<reference evidence="1 4" key="2">
    <citation type="journal article" date="2014" name="BMC Genomics">
        <title>An improved genome release (version Mt4.0) for the model legume Medicago truncatula.</title>
        <authorList>
            <person name="Tang H."/>
            <person name="Krishnakumar V."/>
            <person name="Bidwell S."/>
            <person name="Rosen B."/>
            <person name="Chan A."/>
            <person name="Zhou S."/>
            <person name="Gentzbittel L."/>
            <person name="Childs K.L."/>
            <person name="Yandell M."/>
            <person name="Gundlach H."/>
            <person name="Mayer K.F."/>
            <person name="Schwartz D.C."/>
            <person name="Town C.D."/>
        </authorList>
    </citation>
    <scope>GENOME REANNOTATION</scope>
    <source>
        <strain evidence="1">A17</strain>
        <strain evidence="3 4">cv. Jemalong A17</strain>
    </source>
</reference>
<reference evidence="1 4" key="1">
    <citation type="journal article" date="2011" name="Nature">
        <title>The Medicago genome provides insight into the evolution of rhizobial symbioses.</title>
        <authorList>
            <person name="Young N.D."/>
            <person name="Debelle F."/>
            <person name="Oldroyd G.E."/>
            <person name="Geurts R."/>
            <person name="Cannon S.B."/>
            <person name="Udvardi M.K."/>
            <person name="Benedito V.A."/>
            <person name="Mayer K.F."/>
            <person name="Gouzy J."/>
            <person name="Schoof H."/>
            <person name="Van de Peer Y."/>
            <person name="Proost S."/>
            <person name="Cook D.R."/>
            <person name="Meyers B.C."/>
            <person name="Spannagl M."/>
            <person name="Cheung F."/>
            <person name="De Mita S."/>
            <person name="Krishnakumar V."/>
            <person name="Gundlach H."/>
            <person name="Zhou S."/>
            <person name="Mudge J."/>
            <person name="Bharti A.K."/>
            <person name="Murray J.D."/>
            <person name="Naoumkina M.A."/>
            <person name="Rosen B."/>
            <person name="Silverstein K.A."/>
            <person name="Tang H."/>
            <person name="Rombauts S."/>
            <person name="Zhao P.X."/>
            <person name="Zhou P."/>
            <person name="Barbe V."/>
            <person name="Bardou P."/>
            <person name="Bechner M."/>
            <person name="Bellec A."/>
            <person name="Berger A."/>
            <person name="Berges H."/>
            <person name="Bidwell S."/>
            <person name="Bisseling T."/>
            <person name="Choisne N."/>
            <person name="Couloux A."/>
            <person name="Denny R."/>
            <person name="Deshpande S."/>
            <person name="Dai X."/>
            <person name="Doyle J.J."/>
            <person name="Dudez A.M."/>
            <person name="Farmer A.D."/>
            <person name="Fouteau S."/>
            <person name="Franken C."/>
            <person name="Gibelin C."/>
            <person name="Gish J."/>
            <person name="Goldstein S."/>
            <person name="Gonzalez A.J."/>
            <person name="Green P.J."/>
            <person name="Hallab A."/>
            <person name="Hartog M."/>
            <person name="Hua A."/>
            <person name="Humphray S.J."/>
            <person name="Jeong D.H."/>
            <person name="Jing Y."/>
            <person name="Jocker A."/>
            <person name="Kenton S.M."/>
            <person name="Kim D.J."/>
            <person name="Klee K."/>
            <person name="Lai H."/>
            <person name="Lang C."/>
            <person name="Lin S."/>
            <person name="Macmil S.L."/>
            <person name="Magdelenat G."/>
            <person name="Matthews L."/>
            <person name="McCorrison J."/>
            <person name="Monaghan E.L."/>
            <person name="Mun J.H."/>
            <person name="Najar F.Z."/>
            <person name="Nicholson C."/>
            <person name="Noirot C."/>
            <person name="O'Bleness M."/>
            <person name="Paule C.R."/>
            <person name="Poulain J."/>
            <person name="Prion F."/>
            <person name="Qin B."/>
            <person name="Qu C."/>
            <person name="Retzel E.F."/>
            <person name="Riddle C."/>
            <person name="Sallet E."/>
            <person name="Samain S."/>
            <person name="Samson N."/>
            <person name="Sanders I."/>
            <person name="Saurat O."/>
            <person name="Scarpelli C."/>
            <person name="Schiex T."/>
            <person name="Segurens B."/>
            <person name="Severin A.J."/>
            <person name="Sherrier D.J."/>
            <person name="Shi R."/>
            <person name="Sims S."/>
            <person name="Singer S.R."/>
            <person name="Sinharoy S."/>
            <person name="Sterck L."/>
            <person name="Viollet A."/>
            <person name="Wang B.B."/>
            <person name="Wang K."/>
            <person name="Wang M."/>
            <person name="Wang X."/>
            <person name="Warfsmann J."/>
            <person name="Weissenbach J."/>
            <person name="White D.D."/>
            <person name="White J.D."/>
            <person name="Wiley G.B."/>
            <person name="Wincker P."/>
            <person name="Xing Y."/>
            <person name="Yang L."/>
            <person name="Yao Z."/>
            <person name="Ying F."/>
            <person name="Zhai J."/>
            <person name="Zhou L."/>
            <person name="Zuber A."/>
            <person name="Denarie J."/>
            <person name="Dixon R.A."/>
            <person name="May G.D."/>
            <person name="Schwartz D.C."/>
            <person name="Rogers J."/>
            <person name="Quetier F."/>
            <person name="Town C.D."/>
            <person name="Roe B.A."/>
        </authorList>
    </citation>
    <scope>NUCLEOTIDE SEQUENCE [LARGE SCALE GENOMIC DNA]</scope>
    <source>
        <strain evidence="1">A17</strain>
        <strain evidence="3 4">cv. Jemalong A17</strain>
    </source>
</reference>
<dbReference type="EnsemblPlants" id="KEH19812">
    <property type="protein sequence ID" value="KEH19812"/>
    <property type="gene ID" value="MTR_8g468820"/>
</dbReference>
<evidence type="ECO:0000313" key="3">
    <source>
        <dbReference type="EnsemblPlants" id="KEH19812"/>
    </source>
</evidence>
<gene>
    <name evidence="1" type="ordered locus">MTR_8g468820</name>
    <name evidence="2" type="ORF">MtrunA17_Chr8g0362501</name>
</gene>
<evidence type="ECO:0000313" key="5">
    <source>
        <dbReference type="Proteomes" id="UP000265566"/>
    </source>
</evidence>
<protein>
    <submittedName>
        <fullName evidence="1 3">Uncharacterized protein</fullName>
    </submittedName>
</protein>